<feature type="signal peptide" evidence="1">
    <location>
        <begin position="1"/>
        <end position="19"/>
    </location>
</feature>
<name>A0A4Q5M0P6_9BACT</name>
<keyword evidence="3" id="KW-1185">Reference proteome</keyword>
<comment type="caution">
    <text evidence="2">The sequence shown here is derived from an EMBL/GenBank/DDBJ whole genome shotgun (WGS) entry which is preliminary data.</text>
</comment>
<dbReference type="Proteomes" id="UP000293162">
    <property type="component" value="Unassembled WGS sequence"/>
</dbReference>
<dbReference type="RefSeq" id="WP_130020910.1">
    <property type="nucleotide sequence ID" value="NZ_SEWF01000012.1"/>
</dbReference>
<organism evidence="2 3">
    <name type="scientific">Emticicia agri</name>
    <dbReference type="NCBI Taxonomy" id="2492393"/>
    <lineage>
        <taxon>Bacteria</taxon>
        <taxon>Pseudomonadati</taxon>
        <taxon>Bacteroidota</taxon>
        <taxon>Cytophagia</taxon>
        <taxon>Cytophagales</taxon>
        <taxon>Leadbetterellaceae</taxon>
        <taxon>Emticicia</taxon>
    </lineage>
</organism>
<evidence type="ECO:0000313" key="3">
    <source>
        <dbReference type="Proteomes" id="UP000293162"/>
    </source>
</evidence>
<dbReference type="OrthoDB" id="1344361at2"/>
<proteinExistence type="predicted"/>
<evidence type="ECO:0000313" key="2">
    <source>
        <dbReference type="EMBL" id="RYU95771.1"/>
    </source>
</evidence>
<reference evidence="2 3" key="1">
    <citation type="submission" date="2019-02" db="EMBL/GenBank/DDBJ databases">
        <title>Bacterial novel species Emticicia sp. 17J42-9 isolated from soil.</title>
        <authorList>
            <person name="Jung H.-Y."/>
        </authorList>
    </citation>
    <scope>NUCLEOTIDE SEQUENCE [LARGE SCALE GENOMIC DNA]</scope>
    <source>
        <strain evidence="2 3">17J42-9</strain>
    </source>
</reference>
<dbReference type="EMBL" id="SEWF01000012">
    <property type="protein sequence ID" value="RYU95771.1"/>
    <property type="molecule type" value="Genomic_DNA"/>
</dbReference>
<evidence type="ECO:0000256" key="1">
    <source>
        <dbReference type="SAM" id="SignalP"/>
    </source>
</evidence>
<feature type="chain" id="PRO_5020449157" evidence="1">
    <location>
        <begin position="20"/>
        <end position="229"/>
    </location>
</feature>
<accession>A0A4Q5M0P6</accession>
<dbReference type="AlphaFoldDB" id="A0A4Q5M0P6"/>
<sequence>MKVFFTISLLLVCACHAMAQKKCSCKDYIEKVYDCNPIKLKTGSKLYWNYTCDSVWFTFENKYKKKRIIYSSTLIDPRIGYTLEVEYERLFLIRHEIISGCCTPPIFFAHDSRTGKLLKDYGKILYFSEKANDPLIVKFKDSDYEKMYSGKPLDLSIQVINPVTGKTVTIPSNQKQLNAIGVAIKALSPEQIISQVIVNAKTITIIYPLSEKKDAKTQKIIINRGKYAI</sequence>
<protein>
    <submittedName>
        <fullName evidence="2">Uncharacterized protein</fullName>
    </submittedName>
</protein>
<dbReference type="PROSITE" id="PS51257">
    <property type="entry name" value="PROKAR_LIPOPROTEIN"/>
    <property type="match status" value="1"/>
</dbReference>
<gene>
    <name evidence="2" type="ORF">EWM59_10435</name>
</gene>
<keyword evidence="1" id="KW-0732">Signal</keyword>